<evidence type="ECO:0000313" key="3">
    <source>
        <dbReference type="Proteomes" id="UP000005426"/>
    </source>
</evidence>
<accession>G9P1S2</accession>
<dbReference type="EMBL" id="ABDG02000026">
    <property type="protein sequence ID" value="EHK42571.1"/>
    <property type="molecule type" value="Genomic_DNA"/>
</dbReference>
<gene>
    <name evidence="2" type="ORF">TRIATDRAFT_131150</name>
</gene>
<evidence type="ECO:0000313" key="2">
    <source>
        <dbReference type="EMBL" id="EHK42571.1"/>
    </source>
</evidence>
<dbReference type="eggNOG" id="ENOG502SHD6">
    <property type="taxonomic scope" value="Eukaryota"/>
</dbReference>
<feature type="region of interest" description="Disordered" evidence="1">
    <location>
        <begin position="484"/>
        <end position="508"/>
    </location>
</feature>
<sequence length="779" mass="89715">MAAMDNQLVRIYRDIEHWDALTKDAEQDVRRIMRNIMALDEQIAIANGYPDQELLQSYEFAVQMANLGLEREALYNEWVATNGRLKELRSIPRQRLELQEYLEACHSIDLAMPARDILPSRFEVITDEAEIESTIYPQHIVPATDFAAKQMDIWSRLSQGPEICDGAWYTGYLELEWIRAKVDANIVGCPHSLFTFMGDTVDEAVTDILGRIVKDGHLVQSLGIGAFIETVDDEKIVNISRSPLDQGLSTIFSYRKLRGGILRRPVPVLVTCYRPPYRLSLNEILTGLRGSIEVAREIVQSPAVKRFCEMSKVLVVAVITHLFQRMLVVGTRFGYITTGEAYIFLEIGADARLVRYSLCVPRHDVESDPVTGLHRTAVAQVLAFTLRAFRAKRMPPAWYQKAQQELWKWRVDPDDIFNKIPPLVRKMKRNIEYVPGNWSPYLERSPLEQRVQRMILPGLKPRFNEASFNDLGYFGFLTSHRIQPAGEPMDQDDEPSGQDEEPSNQDGESIEPAEILIDYQPFCTPECLWGLERFRALDKACPNFRYHGNKHLRLHELLDGLQEQLDGEAANWTQTNHKFLCRSGLYTTLLKVRLASHGYTLLLKGVIPSKIDHLCREADMYDQLLALQGFFIPVSFGMIETQNEVFSRSFGGFSLFMVFGGFPEGVMPLYQCMAAGIDKQVIVDAAERTFRYIHAERVFHFDPEPRNMLYDARQNRVIVADFERAMYDEVEGQQYLNPILQIEGVHEWTPERKRIPDVCFGQQRDYVRQRIEEFFERGY</sequence>
<dbReference type="Proteomes" id="UP000005426">
    <property type="component" value="Unassembled WGS sequence"/>
</dbReference>
<dbReference type="OMA" id="IRHCHES"/>
<dbReference type="STRING" id="452589.G9P1S2"/>
<dbReference type="HOGENOM" id="CLU_010672_3_0_1"/>
<organism evidence="2 3">
    <name type="scientific">Hypocrea atroviridis (strain ATCC 20476 / IMI 206040)</name>
    <name type="common">Trichoderma atroviride</name>
    <dbReference type="NCBI Taxonomy" id="452589"/>
    <lineage>
        <taxon>Eukaryota</taxon>
        <taxon>Fungi</taxon>
        <taxon>Dikarya</taxon>
        <taxon>Ascomycota</taxon>
        <taxon>Pezizomycotina</taxon>
        <taxon>Sordariomycetes</taxon>
        <taxon>Hypocreomycetidae</taxon>
        <taxon>Hypocreales</taxon>
        <taxon>Hypocreaceae</taxon>
        <taxon>Trichoderma</taxon>
    </lineage>
</organism>
<dbReference type="InterPro" id="IPR011009">
    <property type="entry name" value="Kinase-like_dom_sf"/>
</dbReference>
<dbReference type="KEGG" id="tatv:25775186"/>
<keyword evidence="3" id="KW-1185">Reference proteome</keyword>
<proteinExistence type="predicted"/>
<evidence type="ECO:0008006" key="4">
    <source>
        <dbReference type="Google" id="ProtNLM"/>
    </source>
</evidence>
<dbReference type="GeneID" id="25775186"/>
<dbReference type="Gene3D" id="1.10.510.10">
    <property type="entry name" value="Transferase(Phosphotransferase) domain 1"/>
    <property type="match status" value="1"/>
</dbReference>
<feature type="compositionally biased region" description="Acidic residues" evidence="1">
    <location>
        <begin position="489"/>
        <end position="508"/>
    </location>
</feature>
<dbReference type="SUPFAM" id="SSF56112">
    <property type="entry name" value="Protein kinase-like (PK-like)"/>
    <property type="match status" value="1"/>
</dbReference>
<name>G9P1S2_HYPAI</name>
<comment type="caution">
    <text evidence="2">The sequence shown here is derived from an EMBL/GenBank/DDBJ whole genome shotgun (WGS) entry which is preliminary data.</text>
</comment>
<dbReference type="AlphaFoldDB" id="G9P1S2"/>
<evidence type="ECO:0000256" key="1">
    <source>
        <dbReference type="SAM" id="MobiDB-lite"/>
    </source>
</evidence>
<dbReference type="OrthoDB" id="2156052at2759"/>
<protein>
    <recommendedName>
        <fullName evidence="4">Protein kinase domain-containing protein</fullName>
    </recommendedName>
</protein>
<reference evidence="2 3" key="1">
    <citation type="journal article" date="2011" name="Genome Biol.">
        <title>Comparative genome sequence analysis underscores mycoparasitism as the ancestral life style of Trichoderma.</title>
        <authorList>
            <person name="Kubicek C.P."/>
            <person name="Herrera-Estrella A."/>
            <person name="Seidl-Seiboth V."/>
            <person name="Martinez D.A."/>
            <person name="Druzhinina I.S."/>
            <person name="Thon M."/>
            <person name="Zeilinger S."/>
            <person name="Casas-Flores S."/>
            <person name="Horwitz B.A."/>
            <person name="Mukherjee P.K."/>
            <person name="Mukherjee M."/>
            <person name="Kredics L."/>
            <person name="Alcaraz L.D."/>
            <person name="Aerts A."/>
            <person name="Antal Z."/>
            <person name="Atanasova L."/>
            <person name="Cervantes-Badillo M.G."/>
            <person name="Challacombe J."/>
            <person name="Chertkov O."/>
            <person name="McCluskey K."/>
            <person name="Coulpier F."/>
            <person name="Deshpande N."/>
            <person name="von Doehren H."/>
            <person name="Ebbole D.J."/>
            <person name="Esquivel-Naranjo E.U."/>
            <person name="Fekete E."/>
            <person name="Flipphi M."/>
            <person name="Glaser F."/>
            <person name="Gomez-Rodriguez E.Y."/>
            <person name="Gruber S."/>
            <person name="Han C."/>
            <person name="Henrissat B."/>
            <person name="Hermosa R."/>
            <person name="Hernandez-Onate M."/>
            <person name="Karaffa L."/>
            <person name="Kosti I."/>
            <person name="Le Crom S."/>
            <person name="Lindquist E."/>
            <person name="Lucas S."/>
            <person name="Luebeck M."/>
            <person name="Luebeck P.S."/>
            <person name="Margeot A."/>
            <person name="Metz B."/>
            <person name="Misra M."/>
            <person name="Nevalainen H."/>
            <person name="Omann M."/>
            <person name="Packer N."/>
            <person name="Perrone G."/>
            <person name="Uresti-Rivera E.E."/>
            <person name="Salamov A."/>
            <person name="Schmoll M."/>
            <person name="Seiboth B."/>
            <person name="Shapiro H."/>
            <person name="Sukno S."/>
            <person name="Tamayo-Ramos J.A."/>
            <person name="Tisch D."/>
            <person name="Wiest A."/>
            <person name="Wilkinson H.H."/>
            <person name="Zhang M."/>
            <person name="Coutinho P.M."/>
            <person name="Kenerley C.M."/>
            <person name="Monte E."/>
            <person name="Baker S.E."/>
            <person name="Grigoriev I.V."/>
        </authorList>
    </citation>
    <scope>NUCLEOTIDE SEQUENCE [LARGE SCALE GENOMIC DNA]</scope>
    <source>
        <strain evidence="3">ATCC 20476 / IMI 206040</strain>
    </source>
</reference>